<evidence type="ECO:0000313" key="2">
    <source>
        <dbReference type="Proteomes" id="UP000525623"/>
    </source>
</evidence>
<organism evidence="1 2">
    <name type="scientific">Gluconacetobacter tumulicola</name>
    <dbReference type="NCBI Taxonomy" id="1017177"/>
    <lineage>
        <taxon>Bacteria</taxon>
        <taxon>Pseudomonadati</taxon>
        <taxon>Pseudomonadota</taxon>
        <taxon>Alphaproteobacteria</taxon>
        <taxon>Acetobacterales</taxon>
        <taxon>Acetobacteraceae</taxon>
        <taxon>Gluconacetobacter</taxon>
    </lineage>
</organism>
<evidence type="ECO:0000313" key="1">
    <source>
        <dbReference type="EMBL" id="MBB2181225.1"/>
    </source>
</evidence>
<sequence length="110" mass="12928">MNPRLKNDPRCLDKFKDFVETHDKPFRDEIDKIPASQLFTYEERKAVFTKYYEPHQVTEKMNIWYDGGPIFSIGDESWMFYRSAAKNALVVTHAIGPFGTGQRTEYEVKV</sequence>
<proteinExistence type="predicted"/>
<comment type="caution">
    <text evidence="1">The sequence shown here is derived from an EMBL/GenBank/DDBJ whole genome shotgun (WGS) entry which is preliminary data.</text>
</comment>
<name>A0A7W4JH74_9PROT</name>
<dbReference type="EMBL" id="JABEQL010000054">
    <property type="protein sequence ID" value="MBB2181225.1"/>
    <property type="molecule type" value="Genomic_DNA"/>
</dbReference>
<accession>A0A7W4JH74</accession>
<reference evidence="1 2" key="1">
    <citation type="submission" date="2020-04" db="EMBL/GenBank/DDBJ databases">
        <title>Description of novel Gluconacetobacter.</title>
        <authorList>
            <person name="Sombolestani A."/>
        </authorList>
    </citation>
    <scope>NUCLEOTIDE SEQUENCE [LARGE SCALE GENOMIC DNA]</scope>
    <source>
        <strain evidence="1 2">LMG 27725</strain>
    </source>
</reference>
<gene>
    <name evidence="1" type="ORF">HLH29_19140</name>
</gene>
<dbReference type="Proteomes" id="UP000525623">
    <property type="component" value="Unassembled WGS sequence"/>
</dbReference>
<dbReference type="AlphaFoldDB" id="A0A7W4JH74"/>
<dbReference type="RefSeq" id="WP_182968948.1">
    <property type="nucleotide sequence ID" value="NZ_BAABGC010000042.1"/>
</dbReference>
<keyword evidence="2" id="KW-1185">Reference proteome</keyword>
<protein>
    <submittedName>
        <fullName evidence="1">Uncharacterized protein</fullName>
    </submittedName>
</protein>